<dbReference type="RefSeq" id="WP_210154268.1">
    <property type="nucleotide sequence ID" value="NZ_JAFCNB010000002.1"/>
</dbReference>
<organism evidence="9 10">
    <name type="scientific">Microbispora oryzae</name>
    <dbReference type="NCBI Taxonomy" id="2806554"/>
    <lineage>
        <taxon>Bacteria</taxon>
        <taxon>Bacillati</taxon>
        <taxon>Actinomycetota</taxon>
        <taxon>Actinomycetes</taxon>
        <taxon>Streptosporangiales</taxon>
        <taxon>Streptosporangiaceae</taxon>
        <taxon>Microbispora</taxon>
    </lineage>
</organism>
<feature type="transmembrane region" description="Helical" evidence="7">
    <location>
        <begin position="259"/>
        <end position="285"/>
    </location>
</feature>
<dbReference type="InterPro" id="IPR020846">
    <property type="entry name" value="MFS_dom"/>
</dbReference>
<sequence length="469" mass="47799">MSTQRGPSSRWVVLALVSTVVFMTALDNLVVTTALPSIRSDLSVSLETLVWVLNGYTLSFAAMILLGAALGDRYGRRRVFMWGIAAFTAASVVAALSTTIGGLVAARAAQGVGAAVILPVGLTLVGEAFPDRNRGLAFGIWSGVNGLGVAVGPLVGGAVVEASSWPFVFWLNLPVGIGAFLACLWTLPPKSGTARHLDVPGVTLVAVGLAGALLALTAVPDAGWGSSRVLVPLAAGGAALIAFGAWERRAHEPVLPRRFFTIPAFTSINVVNVAMYFGTFGSIFLLVPFLQTVQGHTPVSAGLRLLPWTLMPMFVSPLAGIACDRYGPRRPVAAGLVLLAAAFAGFAYVVPDDPSFAMLMAPSILGGAGMGLIFPASAVTVLGAVGPGEEGRASGALNALREVGGALGVAGLATVFLLSGGGMTPDAYADGLTPALVVAAAVIAACIPATRRLPGAGPQERTEKPQAQA</sequence>
<feature type="transmembrane region" description="Helical" evidence="7">
    <location>
        <begin position="427"/>
        <end position="447"/>
    </location>
</feature>
<dbReference type="SUPFAM" id="SSF103473">
    <property type="entry name" value="MFS general substrate transporter"/>
    <property type="match status" value="1"/>
</dbReference>
<feature type="transmembrane region" description="Helical" evidence="7">
    <location>
        <begin position="82"/>
        <end position="105"/>
    </location>
</feature>
<dbReference type="PANTHER" id="PTHR42718">
    <property type="entry name" value="MAJOR FACILITATOR SUPERFAMILY MULTIDRUG TRANSPORTER MFSC"/>
    <property type="match status" value="1"/>
</dbReference>
<dbReference type="Pfam" id="PF07690">
    <property type="entry name" value="MFS_1"/>
    <property type="match status" value="1"/>
</dbReference>
<evidence type="ECO:0000259" key="8">
    <source>
        <dbReference type="PROSITE" id="PS50850"/>
    </source>
</evidence>
<evidence type="ECO:0000256" key="5">
    <source>
        <dbReference type="ARBA" id="ARBA00022989"/>
    </source>
</evidence>
<dbReference type="PROSITE" id="PS50850">
    <property type="entry name" value="MFS"/>
    <property type="match status" value="1"/>
</dbReference>
<feature type="transmembrane region" description="Helical" evidence="7">
    <location>
        <begin position="12"/>
        <end position="31"/>
    </location>
</feature>
<dbReference type="EMBL" id="JAFCNB010000002">
    <property type="protein sequence ID" value="MBP2702947.1"/>
    <property type="molecule type" value="Genomic_DNA"/>
</dbReference>
<protein>
    <submittedName>
        <fullName evidence="9">MFS transporter</fullName>
    </submittedName>
</protein>
<keyword evidence="4 7" id="KW-0812">Transmembrane</keyword>
<comment type="subcellular location">
    <subcellularLocation>
        <location evidence="1">Cell membrane</location>
        <topology evidence="1">Multi-pass membrane protein</topology>
    </subcellularLocation>
</comment>
<reference evidence="9" key="1">
    <citation type="submission" date="2021-02" db="EMBL/GenBank/DDBJ databases">
        <title>Draft genome sequence of Microbispora sp. RL4-1S isolated from rice leaves in Thailand.</title>
        <authorList>
            <person name="Muangham S."/>
            <person name="Duangmal K."/>
        </authorList>
    </citation>
    <scope>NUCLEOTIDE SEQUENCE</scope>
    <source>
        <strain evidence="9">RL4-1S</strain>
    </source>
</reference>
<dbReference type="InterPro" id="IPR011701">
    <property type="entry name" value="MFS"/>
</dbReference>
<feature type="transmembrane region" description="Helical" evidence="7">
    <location>
        <begin position="229"/>
        <end position="247"/>
    </location>
</feature>
<feature type="transmembrane region" description="Helical" evidence="7">
    <location>
        <begin position="51"/>
        <end position="70"/>
    </location>
</feature>
<dbReference type="GO" id="GO:0022857">
    <property type="term" value="F:transmembrane transporter activity"/>
    <property type="evidence" value="ECO:0007669"/>
    <property type="project" value="InterPro"/>
</dbReference>
<dbReference type="GO" id="GO:0005886">
    <property type="term" value="C:plasma membrane"/>
    <property type="evidence" value="ECO:0007669"/>
    <property type="project" value="UniProtKB-SubCell"/>
</dbReference>
<feature type="transmembrane region" description="Helical" evidence="7">
    <location>
        <begin position="167"/>
        <end position="187"/>
    </location>
</feature>
<evidence type="ECO:0000256" key="4">
    <source>
        <dbReference type="ARBA" id="ARBA00022692"/>
    </source>
</evidence>
<proteinExistence type="predicted"/>
<feature type="transmembrane region" description="Helical" evidence="7">
    <location>
        <begin position="356"/>
        <end position="382"/>
    </location>
</feature>
<evidence type="ECO:0000256" key="6">
    <source>
        <dbReference type="ARBA" id="ARBA00023136"/>
    </source>
</evidence>
<dbReference type="AlphaFoldDB" id="A0A940WF31"/>
<evidence type="ECO:0000256" key="2">
    <source>
        <dbReference type="ARBA" id="ARBA00022448"/>
    </source>
</evidence>
<feature type="transmembrane region" description="Helical" evidence="7">
    <location>
        <begin position="136"/>
        <end position="155"/>
    </location>
</feature>
<dbReference type="InterPro" id="IPR036259">
    <property type="entry name" value="MFS_trans_sf"/>
</dbReference>
<dbReference type="InterPro" id="IPR004638">
    <property type="entry name" value="EmrB-like"/>
</dbReference>
<feature type="domain" description="Major facilitator superfamily (MFS) profile" evidence="8">
    <location>
        <begin position="13"/>
        <end position="457"/>
    </location>
</feature>
<feature type="transmembrane region" description="Helical" evidence="7">
    <location>
        <begin position="403"/>
        <end position="421"/>
    </location>
</feature>
<dbReference type="NCBIfam" id="TIGR00711">
    <property type="entry name" value="efflux_EmrB"/>
    <property type="match status" value="1"/>
</dbReference>
<feature type="transmembrane region" description="Helical" evidence="7">
    <location>
        <begin position="111"/>
        <end position="129"/>
    </location>
</feature>
<feature type="transmembrane region" description="Helical" evidence="7">
    <location>
        <begin position="305"/>
        <end position="323"/>
    </location>
</feature>
<keyword evidence="2" id="KW-0813">Transport</keyword>
<comment type="caution">
    <text evidence="9">The sequence shown here is derived from an EMBL/GenBank/DDBJ whole genome shotgun (WGS) entry which is preliminary data.</text>
</comment>
<keyword evidence="3" id="KW-1003">Cell membrane</keyword>
<keyword evidence="5 7" id="KW-1133">Transmembrane helix</keyword>
<dbReference type="PANTHER" id="PTHR42718:SF42">
    <property type="entry name" value="EXPORT PROTEIN"/>
    <property type="match status" value="1"/>
</dbReference>
<accession>A0A940WF31</accession>
<gene>
    <name evidence="9" type="ORF">JOL79_03915</name>
</gene>
<evidence type="ECO:0000313" key="10">
    <source>
        <dbReference type="Proteomes" id="UP000674234"/>
    </source>
</evidence>
<name>A0A940WF31_9ACTN</name>
<evidence type="ECO:0000313" key="9">
    <source>
        <dbReference type="EMBL" id="MBP2702947.1"/>
    </source>
</evidence>
<evidence type="ECO:0000256" key="7">
    <source>
        <dbReference type="SAM" id="Phobius"/>
    </source>
</evidence>
<keyword evidence="6 7" id="KW-0472">Membrane</keyword>
<dbReference type="Gene3D" id="1.20.1720.10">
    <property type="entry name" value="Multidrug resistance protein D"/>
    <property type="match status" value="1"/>
</dbReference>
<feature type="transmembrane region" description="Helical" evidence="7">
    <location>
        <begin position="199"/>
        <end position="217"/>
    </location>
</feature>
<dbReference type="PRINTS" id="PR01036">
    <property type="entry name" value="TCRTETB"/>
</dbReference>
<evidence type="ECO:0000256" key="1">
    <source>
        <dbReference type="ARBA" id="ARBA00004651"/>
    </source>
</evidence>
<feature type="transmembrane region" description="Helical" evidence="7">
    <location>
        <begin position="332"/>
        <end position="350"/>
    </location>
</feature>
<dbReference type="Gene3D" id="1.20.1250.20">
    <property type="entry name" value="MFS general substrate transporter like domains"/>
    <property type="match status" value="1"/>
</dbReference>
<dbReference type="Proteomes" id="UP000674234">
    <property type="component" value="Unassembled WGS sequence"/>
</dbReference>
<keyword evidence="10" id="KW-1185">Reference proteome</keyword>
<evidence type="ECO:0000256" key="3">
    <source>
        <dbReference type="ARBA" id="ARBA00022475"/>
    </source>
</evidence>
<dbReference type="CDD" id="cd17321">
    <property type="entry name" value="MFS_MMR_MDR_like"/>
    <property type="match status" value="1"/>
</dbReference>